<dbReference type="AlphaFoldDB" id="A0A2N5VFY3"/>
<reference evidence="2 3" key="1">
    <citation type="submission" date="2017-11" db="EMBL/GenBank/DDBJ databases">
        <title>De novo assembly and phasing of dikaryotic genomes from two isolates of Puccinia coronata f. sp. avenae, the causal agent of oat crown rust.</title>
        <authorList>
            <person name="Miller M.E."/>
            <person name="Zhang Y."/>
            <person name="Omidvar V."/>
            <person name="Sperschneider J."/>
            <person name="Schwessinger B."/>
            <person name="Raley C."/>
            <person name="Palmer J.M."/>
            <person name="Garnica D."/>
            <person name="Upadhyaya N."/>
            <person name="Rathjen J."/>
            <person name="Taylor J.M."/>
            <person name="Park R.F."/>
            <person name="Dodds P.N."/>
            <person name="Hirsch C.D."/>
            <person name="Kianian S.F."/>
            <person name="Figueroa M."/>
        </authorList>
    </citation>
    <scope>NUCLEOTIDE SEQUENCE [LARGE SCALE GENOMIC DNA]</scope>
    <source>
        <strain evidence="2">12SD80</strain>
    </source>
</reference>
<evidence type="ECO:0000313" key="3">
    <source>
        <dbReference type="Proteomes" id="UP000235392"/>
    </source>
</evidence>
<organism evidence="2 3">
    <name type="scientific">Puccinia coronata f. sp. avenae</name>
    <dbReference type="NCBI Taxonomy" id="200324"/>
    <lineage>
        <taxon>Eukaryota</taxon>
        <taxon>Fungi</taxon>
        <taxon>Dikarya</taxon>
        <taxon>Basidiomycota</taxon>
        <taxon>Pucciniomycotina</taxon>
        <taxon>Pucciniomycetes</taxon>
        <taxon>Pucciniales</taxon>
        <taxon>Pucciniaceae</taxon>
        <taxon>Puccinia</taxon>
    </lineage>
</organism>
<feature type="region of interest" description="Disordered" evidence="1">
    <location>
        <begin position="1"/>
        <end position="44"/>
    </location>
</feature>
<protein>
    <submittedName>
        <fullName evidence="2">Uncharacterized protein</fullName>
    </submittedName>
</protein>
<gene>
    <name evidence="2" type="ORF">PCASD_02763</name>
</gene>
<feature type="compositionally biased region" description="Pro residues" evidence="1">
    <location>
        <begin position="80"/>
        <end position="89"/>
    </location>
</feature>
<dbReference type="EMBL" id="PGCI01000020">
    <property type="protein sequence ID" value="PLW48918.1"/>
    <property type="molecule type" value="Genomic_DNA"/>
</dbReference>
<evidence type="ECO:0000313" key="2">
    <source>
        <dbReference type="EMBL" id="PLW48918.1"/>
    </source>
</evidence>
<dbReference type="Proteomes" id="UP000235392">
    <property type="component" value="Unassembled WGS sequence"/>
</dbReference>
<proteinExistence type="predicted"/>
<comment type="caution">
    <text evidence="2">The sequence shown here is derived from an EMBL/GenBank/DDBJ whole genome shotgun (WGS) entry which is preliminary data.</text>
</comment>
<feature type="region of interest" description="Disordered" evidence="1">
    <location>
        <begin position="79"/>
        <end position="109"/>
    </location>
</feature>
<accession>A0A2N5VFY3</accession>
<feature type="compositionally biased region" description="Low complexity" evidence="1">
    <location>
        <begin position="29"/>
        <end position="39"/>
    </location>
</feature>
<sequence length="109" mass="11995">MHGSQPPPYNANYPAGCRMSTDPVRHPTRPGIRPGTPGDPRLESSDRGLCYAAFVYINTAGGINWHLFYRCAGALRRPAALPPELPPPRRTAQDRHRPLLHPAPHTSTP</sequence>
<name>A0A2N5VFY3_9BASI</name>
<evidence type="ECO:0000256" key="1">
    <source>
        <dbReference type="SAM" id="MobiDB-lite"/>
    </source>
</evidence>